<keyword evidence="1" id="KW-0812">Transmembrane</keyword>
<keyword evidence="3" id="KW-1185">Reference proteome</keyword>
<protein>
    <submittedName>
        <fullName evidence="2">Uncharacterized protein</fullName>
    </submittedName>
</protein>
<keyword evidence="1" id="KW-1133">Transmembrane helix</keyword>
<sequence length="203" mass="22819">MNEVIKKKSNTVSILLVMILSFIFLLLSSTYGAVHVSKYFRSSSLIAFNRTAQEIMGWDQIKMLDLVPAITKSKEFISNTSNACTVDCDASAFAKVEFENQTTKLQISVTTRSAKSAQESNFIFVNALVDKWNKTHSMKLIVTDSASYPTRPCTPPILLAVWIFLIFELGLLVAIYEIVLSLSRSFKEIIFYSKYHGKHAAIN</sequence>
<dbReference type="EMBL" id="ADCX01000002">
    <property type="protein sequence ID" value="EQW18111.1"/>
    <property type="molecule type" value="Genomic_DNA"/>
</dbReference>
<feature type="transmembrane region" description="Helical" evidence="1">
    <location>
        <begin position="157"/>
        <end position="179"/>
    </location>
</feature>
<keyword evidence="1" id="KW-0472">Membrane</keyword>
<name>W1MXJ1_SCAIO</name>
<evidence type="ECO:0000313" key="2">
    <source>
        <dbReference type="EMBL" id="EQW18111.1"/>
    </source>
</evidence>
<evidence type="ECO:0000256" key="1">
    <source>
        <dbReference type="SAM" id="Phobius"/>
    </source>
</evidence>
<dbReference type="AlphaFoldDB" id="W1MXJ1"/>
<comment type="caution">
    <text evidence="2">The sequence shown here is derived from an EMBL/GenBank/DDBJ whole genome shotgun (WGS) entry which is preliminary data.</text>
</comment>
<dbReference type="Proteomes" id="UP000005777">
    <property type="component" value="Unassembled WGS sequence"/>
</dbReference>
<gene>
    <name evidence="2" type="ORF">HMPREF9020_01481</name>
</gene>
<accession>W1MXJ1</accession>
<reference evidence="2 3" key="1">
    <citation type="submission" date="2012-01" db="EMBL/GenBank/DDBJ databases">
        <title>The Genome Sequence of Scardovia inopinata F0304.</title>
        <authorList>
            <consortium name="The Broad Institute Genome Sequencing Platform"/>
            <person name="Earl A."/>
            <person name="Ward D."/>
            <person name="Feldgarden M."/>
            <person name="Gevers D."/>
            <person name="Izard J."/>
            <person name="Baranova O.V."/>
            <person name="Blanton J.M."/>
            <person name="Tanner A.C."/>
            <person name="Dewhirst F.E."/>
            <person name="Young S.K."/>
            <person name="Zeng Q."/>
            <person name="Gargeya S."/>
            <person name="Fitzgerald M."/>
            <person name="Haas B."/>
            <person name="Abouelleil A."/>
            <person name="Alvarado L."/>
            <person name="Arachchi H.M."/>
            <person name="Berlin A."/>
            <person name="Chapman S.B."/>
            <person name="Gearin G."/>
            <person name="Goldberg J."/>
            <person name="Griggs A."/>
            <person name="Gujja S."/>
            <person name="Hansen M."/>
            <person name="Heiman D."/>
            <person name="Howarth C."/>
            <person name="Larimer J."/>
            <person name="Lui A."/>
            <person name="MacDonald P.J."/>
            <person name="McCowen C."/>
            <person name="Montmayeur A."/>
            <person name="Murphy C."/>
            <person name="Neiman D."/>
            <person name="Pearson M."/>
            <person name="Priest M."/>
            <person name="Roberts A."/>
            <person name="Saif S."/>
            <person name="Shea T."/>
            <person name="Sisk P."/>
            <person name="Stolte C."/>
            <person name="Sykes S."/>
            <person name="Wortman J."/>
            <person name="Nusbaum C."/>
            <person name="Birren B."/>
        </authorList>
    </citation>
    <scope>NUCLEOTIDE SEQUENCE [LARGE SCALE GENOMIC DNA]</scope>
    <source>
        <strain evidence="2 3">F0304</strain>
    </source>
</reference>
<dbReference type="HOGENOM" id="CLU_1348141_0_0_11"/>
<dbReference type="RefSeq" id="WP_040590380.1">
    <property type="nucleotide sequence ID" value="NZ_GG770225.1"/>
</dbReference>
<proteinExistence type="predicted"/>
<organism evidence="2 3">
    <name type="scientific">Scardovia inopinata F0304</name>
    <dbReference type="NCBI Taxonomy" id="641146"/>
    <lineage>
        <taxon>Bacteria</taxon>
        <taxon>Bacillati</taxon>
        <taxon>Actinomycetota</taxon>
        <taxon>Actinomycetes</taxon>
        <taxon>Bifidobacteriales</taxon>
        <taxon>Bifidobacteriaceae</taxon>
        <taxon>Scardovia</taxon>
    </lineage>
</organism>
<evidence type="ECO:0000313" key="3">
    <source>
        <dbReference type="Proteomes" id="UP000005777"/>
    </source>
</evidence>